<evidence type="ECO:0000313" key="2">
    <source>
        <dbReference type="Proteomes" id="UP000663882"/>
    </source>
</evidence>
<sequence>MKSQFNGYLKEDKRLFTYPAVSFVFGMRDIDDGYIFDMNDRGRLHLMPLYLVTDDILVAKVINDRVKLNVSKTNHLNMIKYIRKINKNLIDSLISNTVRTIDYKTENDQSDHDGYIEKKLDQINLTLYKISNKQLKNRLNPIIIYSNYRKSFNRTLERIYKEQIQSNYDVNETRISINNTLHDALIDEYQCSALKTAMQCITGAAGADNIPTDFCNRNTY</sequence>
<protein>
    <submittedName>
        <fullName evidence="1">Uncharacterized protein</fullName>
    </submittedName>
</protein>
<evidence type="ECO:0000313" key="1">
    <source>
        <dbReference type="EMBL" id="CAF1420214.1"/>
    </source>
</evidence>
<dbReference type="AlphaFoldDB" id="A0A815MM70"/>
<organism evidence="1 2">
    <name type="scientific">Rotaria sordida</name>
    <dbReference type="NCBI Taxonomy" id="392033"/>
    <lineage>
        <taxon>Eukaryota</taxon>
        <taxon>Metazoa</taxon>
        <taxon>Spiralia</taxon>
        <taxon>Gnathifera</taxon>
        <taxon>Rotifera</taxon>
        <taxon>Eurotatoria</taxon>
        <taxon>Bdelloidea</taxon>
        <taxon>Philodinida</taxon>
        <taxon>Philodinidae</taxon>
        <taxon>Rotaria</taxon>
    </lineage>
</organism>
<gene>
    <name evidence="1" type="ORF">RFH988_LOCUS35554</name>
</gene>
<name>A0A815MM70_9BILA</name>
<reference evidence="1" key="1">
    <citation type="submission" date="2021-02" db="EMBL/GenBank/DDBJ databases">
        <authorList>
            <person name="Nowell W R."/>
        </authorList>
    </citation>
    <scope>NUCLEOTIDE SEQUENCE</scope>
</reference>
<dbReference type="Proteomes" id="UP000663882">
    <property type="component" value="Unassembled WGS sequence"/>
</dbReference>
<comment type="caution">
    <text evidence="1">The sequence shown here is derived from an EMBL/GenBank/DDBJ whole genome shotgun (WGS) entry which is preliminary data.</text>
</comment>
<proteinExistence type="predicted"/>
<dbReference type="EMBL" id="CAJNOO010005481">
    <property type="protein sequence ID" value="CAF1420214.1"/>
    <property type="molecule type" value="Genomic_DNA"/>
</dbReference>
<accession>A0A815MM70</accession>